<dbReference type="PROSITE" id="PS00086">
    <property type="entry name" value="CYTOCHROME_P450"/>
    <property type="match status" value="1"/>
</dbReference>
<evidence type="ECO:0000256" key="7">
    <source>
        <dbReference type="PIRSR" id="PIRSR602401-1"/>
    </source>
</evidence>
<evidence type="ECO:0000313" key="9">
    <source>
        <dbReference type="EMBL" id="KGP72163.1"/>
    </source>
</evidence>
<accession>A0A0A2TCL1</accession>
<dbReference type="EMBL" id="AVBF01000036">
    <property type="protein sequence ID" value="KGP72163.1"/>
    <property type="molecule type" value="Genomic_DNA"/>
</dbReference>
<dbReference type="PANTHER" id="PTHR24291:SF50">
    <property type="entry name" value="BIFUNCTIONAL ALBAFLAVENONE MONOOXYGENASE_TERPENE SYNTHASE"/>
    <property type="match status" value="1"/>
</dbReference>
<dbReference type="PRINTS" id="PR00385">
    <property type="entry name" value="P450"/>
</dbReference>
<evidence type="ECO:0000313" key="10">
    <source>
        <dbReference type="Proteomes" id="UP000030147"/>
    </source>
</evidence>
<protein>
    <submittedName>
        <fullName evidence="9">Cytochrome P450</fullName>
    </submittedName>
</protein>
<gene>
    <name evidence="9" type="ORF">N782_13635</name>
</gene>
<evidence type="ECO:0000256" key="5">
    <source>
        <dbReference type="ARBA" id="ARBA00023004"/>
    </source>
</evidence>
<sequence length="451" mass="51356">MTEKMIVKGPKGKLIRGHLPAFKQDPLAFLDKIRKEHDDMAKIRFAHQTIYHILDANLIKEILITQASSFQKARAFKQIKPFVGEGLLTSEGDFHKQQRRIMQPPFTQHHIQSYAPTMSVLAKSLVGNWEDGETRDIHVDMMNTALAIICKTMFSMDVYETHDTVGESIDTAMFVATKRIRSTIKIPSVIPTKENLQFENAVKTLDDVIGKIIQHRKQHPEIEHDDLLSILMNTRDSEGNPVLSSQQLRDELMTIFLAGHETTANAMVWTIYLIAQHPEVEERVTKEVDDEIGGEPVSLEHIERLSYLKAVIQEAIRLYPPAWMFGREAKEKVTLFNGVALKKGDIVHISPYLLHRSERYYKDATSFNPDRFLNDSLKNLPRFAYLPFGGGARVCIGNHFAMQEALIVLATMYQKVTLQLKPDHPVEPEPLITLRPKHGLKVMVKERPGGV</sequence>
<keyword evidence="3 7" id="KW-0479">Metal-binding</keyword>
<evidence type="ECO:0000256" key="2">
    <source>
        <dbReference type="ARBA" id="ARBA00022617"/>
    </source>
</evidence>
<keyword evidence="10" id="KW-1185">Reference proteome</keyword>
<keyword evidence="2 7" id="KW-0349">Heme</keyword>
<dbReference type="OrthoDB" id="9789468at2"/>
<comment type="similarity">
    <text evidence="1 8">Belongs to the cytochrome P450 family.</text>
</comment>
<comment type="caution">
    <text evidence="9">The sequence shown here is derived from an EMBL/GenBank/DDBJ whole genome shotgun (WGS) entry which is preliminary data.</text>
</comment>
<dbReference type="PANTHER" id="PTHR24291">
    <property type="entry name" value="CYTOCHROME P450 FAMILY 4"/>
    <property type="match status" value="1"/>
</dbReference>
<dbReference type="STRING" id="1385514.N782_13635"/>
<evidence type="ECO:0000256" key="1">
    <source>
        <dbReference type="ARBA" id="ARBA00010617"/>
    </source>
</evidence>
<keyword evidence="5 7" id="KW-0408">Iron</keyword>
<feature type="binding site" description="axial binding residue" evidence="7">
    <location>
        <position position="395"/>
    </location>
    <ligand>
        <name>heme</name>
        <dbReference type="ChEBI" id="CHEBI:30413"/>
    </ligand>
    <ligandPart>
        <name>Fe</name>
        <dbReference type="ChEBI" id="CHEBI:18248"/>
    </ligandPart>
</feature>
<dbReference type="Pfam" id="PF00067">
    <property type="entry name" value="p450"/>
    <property type="match status" value="1"/>
</dbReference>
<evidence type="ECO:0000256" key="6">
    <source>
        <dbReference type="ARBA" id="ARBA00023033"/>
    </source>
</evidence>
<dbReference type="GO" id="GO:0016705">
    <property type="term" value="F:oxidoreductase activity, acting on paired donors, with incorporation or reduction of molecular oxygen"/>
    <property type="evidence" value="ECO:0007669"/>
    <property type="project" value="InterPro"/>
</dbReference>
<proteinExistence type="inferred from homology"/>
<dbReference type="SUPFAM" id="SSF48264">
    <property type="entry name" value="Cytochrome P450"/>
    <property type="match status" value="1"/>
</dbReference>
<dbReference type="GO" id="GO:0004497">
    <property type="term" value="F:monooxygenase activity"/>
    <property type="evidence" value="ECO:0007669"/>
    <property type="project" value="UniProtKB-KW"/>
</dbReference>
<dbReference type="Proteomes" id="UP000030147">
    <property type="component" value="Unassembled WGS sequence"/>
</dbReference>
<dbReference type="InterPro" id="IPR036396">
    <property type="entry name" value="Cyt_P450_sf"/>
</dbReference>
<name>A0A0A2TCL1_9BACI</name>
<comment type="cofactor">
    <cofactor evidence="7">
        <name>heme</name>
        <dbReference type="ChEBI" id="CHEBI:30413"/>
    </cofactor>
</comment>
<keyword evidence="6 8" id="KW-0503">Monooxygenase</keyword>
<evidence type="ECO:0000256" key="3">
    <source>
        <dbReference type="ARBA" id="ARBA00022723"/>
    </source>
</evidence>
<dbReference type="CDD" id="cd20620">
    <property type="entry name" value="CYP132-like"/>
    <property type="match status" value="1"/>
</dbReference>
<organism evidence="9 10">
    <name type="scientific">Pontibacillus yanchengensis Y32</name>
    <dbReference type="NCBI Taxonomy" id="1385514"/>
    <lineage>
        <taxon>Bacteria</taxon>
        <taxon>Bacillati</taxon>
        <taxon>Bacillota</taxon>
        <taxon>Bacilli</taxon>
        <taxon>Bacillales</taxon>
        <taxon>Bacillaceae</taxon>
        <taxon>Pontibacillus</taxon>
    </lineage>
</organism>
<dbReference type="eggNOG" id="COG2124">
    <property type="taxonomic scope" value="Bacteria"/>
</dbReference>
<reference evidence="9 10" key="1">
    <citation type="journal article" date="2015" name="Stand. Genomic Sci.">
        <title>High quality draft genome sequence of the moderately halophilic bacterium Pontibacillus yanchengensis Y32(T) and comparison among Pontibacillus genomes.</title>
        <authorList>
            <person name="Huang J."/>
            <person name="Qiao Z.X."/>
            <person name="Tang J.W."/>
            <person name="Wang G."/>
        </authorList>
    </citation>
    <scope>NUCLEOTIDE SEQUENCE [LARGE SCALE GENOMIC DNA]</scope>
    <source>
        <strain evidence="9 10">Y32</strain>
    </source>
</reference>
<dbReference type="GO" id="GO:0020037">
    <property type="term" value="F:heme binding"/>
    <property type="evidence" value="ECO:0007669"/>
    <property type="project" value="InterPro"/>
</dbReference>
<dbReference type="PRINTS" id="PR00463">
    <property type="entry name" value="EP450I"/>
</dbReference>
<dbReference type="InterPro" id="IPR017972">
    <property type="entry name" value="Cyt_P450_CS"/>
</dbReference>
<dbReference type="AlphaFoldDB" id="A0A0A2TCL1"/>
<keyword evidence="4 8" id="KW-0560">Oxidoreductase</keyword>
<dbReference type="InterPro" id="IPR001128">
    <property type="entry name" value="Cyt_P450"/>
</dbReference>
<dbReference type="Gene3D" id="1.10.630.10">
    <property type="entry name" value="Cytochrome P450"/>
    <property type="match status" value="1"/>
</dbReference>
<dbReference type="RefSeq" id="WP_052111334.1">
    <property type="nucleotide sequence ID" value="NZ_AVBF01000036.1"/>
</dbReference>
<evidence type="ECO:0000256" key="8">
    <source>
        <dbReference type="RuleBase" id="RU000461"/>
    </source>
</evidence>
<dbReference type="InterPro" id="IPR002401">
    <property type="entry name" value="Cyt_P450_E_grp-I"/>
</dbReference>
<evidence type="ECO:0000256" key="4">
    <source>
        <dbReference type="ARBA" id="ARBA00023002"/>
    </source>
</evidence>
<dbReference type="InterPro" id="IPR050196">
    <property type="entry name" value="Cytochrome_P450_Monoox"/>
</dbReference>
<dbReference type="GO" id="GO:0005506">
    <property type="term" value="F:iron ion binding"/>
    <property type="evidence" value="ECO:0007669"/>
    <property type="project" value="InterPro"/>
</dbReference>